<dbReference type="InterPro" id="IPR001926">
    <property type="entry name" value="TrpB-like_PALP"/>
</dbReference>
<proteinExistence type="predicted"/>
<keyword evidence="7" id="KW-1185">Reference proteome</keyword>
<accession>A0ABN3PMJ2</accession>
<dbReference type="InterPro" id="IPR036052">
    <property type="entry name" value="TrpB-like_PALP_sf"/>
</dbReference>
<dbReference type="NCBIfam" id="TIGR03945">
    <property type="entry name" value="PLP_SbnA_fam"/>
    <property type="match status" value="1"/>
</dbReference>
<comment type="subunit">
    <text evidence="2">Homodimer.</text>
</comment>
<evidence type="ECO:0000256" key="3">
    <source>
        <dbReference type="ARBA" id="ARBA00022679"/>
    </source>
</evidence>
<reference evidence="6 7" key="1">
    <citation type="journal article" date="2019" name="Int. J. Syst. Evol. Microbiol.">
        <title>The Global Catalogue of Microorganisms (GCM) 10K type strain sequencing project: providing services to taxonomists for standard genome sequencing and annotation.</title>
        <authorList>
            <consortium name="The Broad Institute Genomics Platform"/>
            <consortium name="The Broad Institute Genome Sequencing Center for Infectious Disease"/>
            <person name="Wu L."/>
            <person name="Ma J."/>
        </authorList>
    </citation>
    <scope>NUCLEOTIDE SEQUENCE [LARGE SCALE GENOMIC DNA]</scope>
    <source>
        <strain evidence="6 7">JCM 6833</strain>
    </source>
</reference>
<dbReference type="RefSeq" id="WP_344540320.1">
    <property type="nucleotide sequence ID" value="NZ_BAAATD010000002.1"/>
</dbReference>
<keyword evidence="3" id="KW-0808">Transferase</keyword>
<evidence type="ECO:0000313" key="6">
    <source>
        <dbReference type="EMBL" id="GAA2589742.1"/>
    </source>
</evidence>
<dbReference type="SUPFAM" id="SSF53686">
    <property type="entry name" value="Tryptophan synthase beta subunit-like PLP-dependent enzymes"/>
    <property type="match status" value="1"/>
</dbReference>
<protein>
    <submittedName>
        <fullName evidence="6">2,3-diaminopropionate biosynthesis protein SbnA</fullName>
    </submittedName>
</protein>
<evidence type="ECO:0000256" key="4">
    <source>
        <dbReference type="ARBA" id="ARBA00022898"/>
    </source>
</evidence>
<dbReference type="InterPro" id="IPR023927">
    <property type="entry name" value="SbnA"/>
</dbReference>
<dbReference type="Gene3D" id="3.40.50.1100">
    <property type="match status" value="2"/>
</dbReference>
<evidence type="ECO:0000256" key="2">
    <source>
        <dbReference type="ARBA" id="ARBA00011738"/>
    </source>
</evidence>
<dbReference type="CDD" id="cd01561">
    <property type="entry name" value="CBS_like"/>
    <property type="match status" value="1"/>
</dbReference>
<feature type="domain" description="Tryptophan synthase beta chain-like PALP" evidence="5">
    <location>
        <begin position="22"/>
        <end position="300"/>
    </location>
</feature>
<comment type="caution">
    <text evidence="6">The sequence shown here is derived from an EMBL/GenBank/DDBJ whole genome shotgun (WGS) entry which is preliminary data.</text>
</comment>
<organism evidence="6 7">
    <name type="scientific">Actinomadura fulvescens</name>
    <dbReference type="NCBI Taxonomy" id="46160"/>
    <lineage>
        <taxon>Bacteria</taxon>
        <taxon>Bacillati</taxon>
        <taxon>Actinomycetota</taxon>
        <taxon>Actinomycetes</taxon>
        <taxon>Streptosporangiales</taxon>
        <taxon>Thermomonosporaceae</taxon>
        <taxon>Actinomadura</taxon>
    </lineage>
</organism>
<gene>
    <name evidence="6" type="primary">sbnA</name>
    <name evidence="6" type="ORF">GCM10010411_23290</name>
</gene>
<dbReference type="PANTHER" id="PTHR10314">
    <property type="entry name" value="CYSTATHIONINE BETA-SYNTHASE"/>
    <property type="match status" value="1"/>
</dbReference>
<evidence type="ECO:0000259" key="5">
    <source>
        <dbReference type="Pfam" id="PF00291"/>
    </source>
</evidence>
<sequence>MPVITSPQDFNVEDLYVDLRPVLDCPLYLKCEGFNFAGSVKLKAAAEMVEAAERDGVLTPDSIIVESSSGNLGIALSIIAASKGYRFVCVTDPRCNPASMRLMRALGTEVRVISRQDANGGFLESRIRYVRELCATKPDGGAEGAVEGGAEYVWLNQYANHSNWMAHYRGTAPAIDRHFPGLEVLFVGAGTTGTLMGCARYFRERGRPVTIVAIDAVGSVTFGGIPERRMVPGLGTSSRPELVDESFIDDVVHVPETDTIRTVHRLSSRGFLFGGSTGTVVSGAERWLAEKYPGESPVAVAIAPDLGERYLDSIYEESWLRDNFGHILADLNLPNADILGI</sequence>
<dbReference type="InterPro" id="IPR050214">
    <property type="entry name" value="Cys_Synth/Cystath_Beta-Synth"/>
</dbReference>
<dbReference type="Pfam" id="PF00291">
    <property type="entry name" value="PALP"/>
    <property type="match status" value="1"/>
</dbReference>
<evidence type="ECO:0000313" key="7">
    <source>
        <dbReference type="Proteomes" id="UP001501509"/>
    </source>
</evidence>
<keyword evidence="4" id="KW-0663">Pyridoxal phosphate</keyword>
<dbReference type="EMBL" id="BAAATD010000002">
    <property type="protein sequence ID" value="GAA2589742.1"/>
    <property type="molecule type" value="Genomic_DNA"/>
</dbReference>
<comment type="cofactor">
    <cofactor evidence="1">
        <name>pyridoxal 5'-phosphate</name>
        <dbReference type="ChEBI" id="CHEBI:597326"/>
    </cofactor>
</comment>
<name>A0ABN3PMJ2_9ACTN</name>
<evidence type="ECO:0000256" key="1">
    <source>
        <dbReference type="ARBA" id="ARBA00001933"/>
    </source>
</evidence>
<dbReference type="Proteomes" id="UP001501509">
    <property type="component" value="Unassembled WGS sequence"/>
</dbReference>